<organism evidence="2 3">
    <name type="scientific">Mucilaginibacter aquatilis</name>
    <dbReference type="NCBI Taxonomy" id="1517760"/>
    <lineage>
        <taxon>Bacteria</taxon>
        <taxon>Pseudomonadati</taxon>
        <taxon>Bacteroidota</taxon>
        <taxon>Sphingobacteriia</taxon>
        <taxon>Sphingobacteriales</taxon>
        <taxon>Sphingobacteriaceae</taxon>
        <taxon>Mucilaginibacter</taxon>
    </lineage>
</organism>
<keyword evidence="3" id="KW-1185">Reference proteome</keyword>
<dbReference type="InterPro" id="IPR036388">
    <property type="entry name" value="WH-like_DNA-bd_sf"/>
</dbReference>
<dbReference type="CDD" id="cd18873">
    <property type="entry name" value="NUDIX_NadM_like"/>
    <property type="match status" value="1"/>
</dbReference>
<dbReference type="PROSITE" id="PS51462">
    <property type="entry name" value="NUDIX"/>
    <property type="match status" value="1"/>
</dbReference>
<protein>
    <submittedName>
        <fullName evidence="2">NUDIX domain-containing protein</fullName>
    </submittedName>
</protein>
<sequence length="235" mass="27384">MVKRKAPHITVAIDCIVFGFDGSDMKLLLIQRGFDPERNKWSLMGGYVNDDESVDDASNRILESLTGLRGVYLEQLHTFGNVKRDTNERTISVAYFALIDIARYKQQLSADYHAEWFPVNNIPRLIFDHNEMVEMAKKRLQYKAALHPVVFELLPEKFTLPQIQSMYDAIYEVNFDKRNFSRKLLSTDLLIKLNEKDKLGSKKGAFYYTLDKAKYNENLYKIFSLIITPDHLQFL</sequence>
<dbReference type="InterPro" id="IPR054105">
    <property type="entry name" value="WHD_NrtR"/>
</dbReference>
<dbReference type="Pfam" id="PF21906">
    <property type="entry name" value="WHD_NrtR"/>
    <property type="match status" value="1"/>
</dbReference>
<comment type="caution">
    <text evidence="2">The sequence shown here is derived from an EMBL/GenBank/DDBJ whole genome shotgun (WGS) entry which is preliminary data.</text>
</comment>
<dbReference type="Gene3D" id="1.10.10.10">
    <property type="entry name" value="Winged helix-like DNA-binding domain superfamily/Winged helix DNA-binding domain"/>
    <property type="match status" value="1"/>
</dbReference>
<dbReference type="AlphaFoldDB" id="A0A6I4IPW6"/>
<dbReference type="InterPro" id="IPR036390">
    <property type="entry name" value="WH_DNA-bd_sf"/>
</dbReference>
<dbReference type="Proteomes" id="UP000434850">
    <property type="component" value="Unassembled WGS sequence"/>
</dbReference>
<dbReference type="RefSeq" id="WP_157540515.1">
    <property type="nucleotide sequence ID" value="NZ_WQLA01000002.1"/>
</dbReference>
<gene>
    <name evidence="2" type="ORF">GO816_06365</name>
</gene>
<evidence type="ECO:0000313" key="3">
    <source>
        <dbReference type="Proteomes" id="UP000434850"/>
    </source>
</evidence>
<dbReference type="InterPro" id="IPR000086">
    <property type="entry name" value="NUDIX_hydrolase_dom"/>
</dbReference>
<dbReference type="EMBL" id="WQLA01000002">
    <property type="protein sequence ID" value="MVN90743.1"/>
    <property type="molecule type" value="Genomic_DNA"/>
</dbReference>
<dbReference type="InterPro" id="IPR015797">
    <property type="entry name" value="NUDIX_hydrolase-like_dom_sf"/>
</dbReference>
<dbReference type="SUPFAM" id="SSF46785">
    <property type="entry name" value="Winged helix' DNA-binding domain"/>
    <property type="match status" value="1"/>
</dbReference>
<dbReference type="OrthoDB" id="9786141at2"/>
<dbReference type="Pfam" id="PF00293">
    <property type="entry name" value="NUDIX"/>
    <property type="match status" value="1"/>
</dbReference>
<dbReference type="Gene3D" id="3.90.79.10">
    <property type="entry name" value="Nucleoside Triphosphate Pyrophosphohydrolase"/>
    <property type="match status" value="1"/>
</dbReference>
<feature type="domain" description="Nudix hydrolase" evidence="1">
    <location>
        <begin position="6"/>
        <end position="140"/>
    </location>
</feature>
<accession>A0A6I4IPW6</accession>
<dbReference type="PANTHER" id="PTHR43736:SF4">
    <property type="entry name" value="SLR1690 PROTEIN"/>
    <property type="match status" value="1"/>
</dbReference>
<reference evidence="2 3" key="1">
    <citation type="submission" date="2019-12" db="EMBL/GenBank/DDBJ databases">
        <title>Mucilaginibacter sp. HME9299 genome sequencing and assembly.</title>
        <authorList>
            <person name="Kang H."/>
            <person name="Kim H."/>
            <person name="Joh K."/>
        </authorList>
    </citation>
    <scope>NUCLEOTIDE SEQUENCE [LARGE SCALE GENOMIC DNA]</scope>
    <source>
        <strain evidence="2 3">HME9299</strain>
    </source>
</reference>
<evidence type="ECO:0000259" key="1">
    <source>
        <dbReference type="PROSITE" id="PS51462"/>
    </source>
</evidence>
<dbReference type="SUPFAM" id="SSF55811">
    <property type="entry name" value="Nudix"/>
    <property type="match status" value="1"/>
</dbReference>
<name>A0A6I4IPW6_9SPHI</name>
<dbReference type="PANTHER" id="PTHR43736">
    <property type="entry name" value="ADP-RIBOSE PYROPHOSPHATASE"/>
    <property type="match status" value="1"/>
</dbReference>
<evidence type="ECO:0000313" key="2">
    <source>
        <dbReference type="EMBL" id="MVN90743.1"/>
    </source>
</evidence>
<proteinExistence type="predicted"/>